<evidence type="ECO:0000256" key="1">
    <source>
        <dbReference type="SAM" id="MobiDB-lite"/>
    </source>
</evidence>
<name>A0A6N4E967_9GAMM</name>
<protein>
    <submittedName>
        <fullName evidence="2">Uncharacterized protein</fullName>
    </submittedName>
</protein>
<evidence type="ECO:0000313" key="2">
    <source>
        <dbReference type="EMBL" id="PUE05526.1"/>
    </source>
</evidence>
<sequence>MGINDELYTLGTQWGPNSAARNAAYNAYLQNTATAQMGDAVWYFINRWAERRRFRANVDRYINALTSDYARSLERIHRQLKADLEDKAWAMGQKERDANLYRCSMEMEQTALRDLLLEEIAAGVFPRDAANAHYQRALGATLTEAVERMRADPERARYLDTENGAKRFTLTNRAIDSNAFADEEEFIYTYGELPTWLAGLPAPADYRHPTPLEIFDHAAAPDPGPEPEKEAQAPINHHPSLTAMESEAKAVSPR</sequence>
<evidence type="ECO:0000313" key="3">
    <source>
        <dbReference type="Proteomes" id="UP000250928"/>
    </source>
</evidence>
<dbReference type="AlphaFoldDB" id="A0A6N4E967"/>
<organism evidence="2 3">
    <name type="scientific">Candidatus Sedimenticola endophacoides</name>
    <dbReference type="NCBI Taxonomy" id="2548426"/>
    <lineage>
        <taxon>Bacteria</taxon>
        <taxon>Pseudomonadati</taxon>
        <taxon>Pseudomonadota</taxon>
        <taxon>Gammaproteobacteria</taxon>
        <taxon>Chromatiales</taxon>
        <taxon>Sedimenticolaceae</taxon>
        <taxon>Sedimenticola</taxon>
    </lineage>
</organism>
<reference evidence="2 3" key="1">
    <citation type="submission" date="2018-01" db="EMBL/GenBank/DDBJ databases">
        <title>Novel co-symbiosis in the lucinid bivalve Phacoides pectinatus.</title>
        <authorList>
            <person name="Lim S.J."/>
            <person name="Davis B.G."/>
            <person name="Gill D.E."/>
            <person name="Engel A.S."/>
            <person name="Anderson L.C."/>
            <person name="Campbell B.J."/>
        </authorList>
    </citation>
    <scope>NUCLEOTIDE SEQUENCE [LARGE SCALE GENOMIC DNA]</scope>
    <source>
        <strain evidence="2">N3_P5</strain>
    </source>
</reference>
<proteinExistence type="predicted"/>
<dbReference type="Proteomes" id="UP000250928">
    <property type="component" value="Unassembled WGS sequence"/>
</dbReference>
<gene>
    <name evidence="2" type="ORF">C3L24_01025</name>
</gene>
<comment type="caution">
    <text evidence="2">The sequence shown here is derived from an EMBL/GenBank/DDBJ whole genome shotgun (WGS) entry which is preliminary data.</text>
</comment>
<accession>A0A6N4E967</accession>
<dbReference type="EMBL" id="PQCO01000069">
    <property type="protein sequence ID" value="PUE05526.1"/>
    <property type="molecule type" value="Genomic_DNA"/>
</dbReference>
<feature type="region of interest" description="Disordered" evidence="1">
    <location>
        <begin position="215"/>
        <end position="254"/>
    </location>
</feature>